<accession>A0A495BD85</accession>
<evidence type="ECO:0000313" key="4">
    <source>
        <dbReference type="Proteomes" id="UP000279384"/>
    </source>
</evidence>
<dbReference type="EMBL" id="RBID01000014">
    <property type="protein sequence ID" value="RKQ58951.1"/>
    <property type="molecule type" value="Genomic_DNA"/>
</dbReference>
<evidence type="ECO:0000313" key="3">
    <source>
        <dbReference type="EMBL" id="RKQ58951.1"/>
    </source>
</evidence>
<comment type="similarity">
    <text evidence="1">Belongs to the UbiJ family.</text>
</comment>
<keyword evidence="2" id="KW-0175">Coiled coil</keyword>
<organism evidence="3 4">
    <name type="scientific">Vogesella indigofera</name>
    <name type="common">Pseudomonas indigofera</name>
    <dbReference type="NCBI Taxonomy" id="45465"/>
    <lineage>
        <taxon>Bacteria</taxon>
        <taxon>Pseudomonadati</taxon>
        <taxon>Pseudomonadota</taxon>
        <taxon>Betaproteobacteria</taxon>
        <taxon>Neisseriales</taxon>
        <taxon>Chromobacteriaceae</taxon>
        <taxon>Vogesella</taxon>
    </lineage>
</organism>
<keyword evidence="3" id="KW-0830">Ubiquinone</keyword>
<dbReference type="HAMAP" id="MF_02215">
    <property type="entry name" value="UbiJ"/>
    <property type="match status" value="1"/>
</dbReference>
<comment type="subcellular location">
    <subcellularLocation>
        <location evidence="1">Cytoplasm</location>
    </subcellularLocation>
</comment>
<name>A0A495BD85_VOGIN</name>
<dbReference type="Proteomes" id="UP000279384">
    <property type="component" value="Unassembled WGS sequence"/>
</dbReference>
<dbReference type="PANTHER" id="PTHR38693">
    <property type="entry name" value="UBIQUINONE BIOSYNTHESIS PROTEIN UBIJ"/>
    <property type="match status" value="1"/>
</dbReference>
<feature type="coiled-coil region" evidence="2">
    <location>
        <begin position="160"/>
        <end position="194"/>
    </location>
</feature>
<evidence type="ECO:0000256" key="1">
    <source>
        <dbReference type="HAMAP-Rule" id="MF_02215"/>
    </source>
</evidence>
<dbReference type="GO" id="GO:0006744">
    <property type="term" value="P:ubiquinone biosynthetic process"/>
    <property type="evidence" value="ECO:0007669"/>
    <property type="project" value="UniProtKB-UniRule"/>
</dbReference>
<dbReference type="RefSeq" id="WP_245961113.1">
    <property type="nucleotide sequence ID" value="NZ_RBID01000014.1"/>
</dbReference>
<dbReference type="GO" id="GO:0005737">
    <property type="term" value="C:cytoplasm"/>
    <property type="evidence" value="ECO:0007669"/>
    <property type="project" value="UniProtKB-SubCell"/>
</dbReference>
<dbReference type="UniPathway" id="UPA00232"/>
<dbReference type="InterPro" id="IPR038989">
    <property type="entry name" value="UbiJ"/>
</dbReference>
<gene>
    <name evidence="1" type="primary">ubiJ</name>
    <name evidence="3" type="ORF">C8E02_1927</name>
</gene>
<comment type="caution">
    <text evidence="3">The sequence shown here is derived from an EMBL/GenBank/DDBJ whole genome shotgun (WGS) entry which is preliminary data.</text>
</comment>
<keyword evidence="1" id="KW-0963">Cytoplasm</keyword>
<comment type="function">
    <text evidence="1">Required for ubiquinone (coenzyme Q) biosynthesis. Binds hydrophobic ubiquinone biosynthetic intermediates via its SCP2 domain and is essential for the stability of the Ubi complex. May constitute a docking platform where Ubi enzymes assemble and access their SCP2-bound polyprenyl substrates.</text>
</comment>
<sequence>MMRIRVAAFNHLLNQHPAQRAELAQFAGRRIGIVLPPLDVHGVVTEEGWLAVCEGGAEATLRLKHGVALAQLSGRAPDLADVLLEGDTELAANVGRIVRQLKWDATEDLSRVVGDIAAQRLQGFARGLFGIKGEIGGRLLDNWLEHLREESPLLARKDGVEQFVRAVDTLRDDAERLEKRLAHLEALAQASNRN</sequence>
<comment type="pathway">
    <text evidence="1">Cofactor biosynthesis; ubiquinone biosynthesis.</text>
</comment>
<protein>
    <recommendedName>
        <fullName evidence="1">Ubiquinone biosynthesis accessory factor UbiJ</fullName>
    </recommendedName>
</protein>
<reference evidence="3 4" key="1">
    <citation type="submission" date="2018-10" db="EMBL/GenBank/DDBJ databases">
        <title>Genomic Encyclopedia of Type Strains, Phase IV (KMG-IV): sequencing the most valuable type-strain genomes for metagenomic binning, comparative biology and taxonomic classification.</title>
        <authorList>
            <person name="Goeker M."/>
        </authorList>
    </citation>
    <scope>NUCLEOTIDE SEQUENCE [LARGE SCALE GENOMIC DNA]</scope>
    <source>
        <strain evidence="3 4">DSM 3303</strain>
    </source>
</reference>
<keyword evidence="1" id="KW-0831">Ubiquinone biosynthesis</keyword>
<dbReference type="PANTHER" id="PTHR38693:SF1">
    <property type="entry name" value="UBIQUINONE BIOSYNTHESIS ACCESSORY FACTOR UBIJ"/>
    <property type="match status" value="1"/>
</dbReference>
<dbReference type="AlphaFoldDB" id="A0A495BD85"/>
<evidence type="ECO:0000256" key="2">
    <source>
        <dbReference type="SAM" id="Coils"/>
    </source>
</evidence>
<proteinExistence type="inferred from homology"/>